<gene>
    <name evidence="2" type="ORF">PPYR_12874</name>
</gene>
<dbReference type="EMBL" id="VVIM01000009">
    <property type="protein sequence ID" value="KAB0793254.1"/>
    <property type="molecule type" value="Genomic_DNA"/>
</dbReference>
<evidence type="ECO:0000256" key="1">
    <source>
        <dbReference type="SAM" id="SignalP"/>
    </source>
</evidence>
<organism evidence="2 3">
    <name type="scientific">Photinus pyralis</name>
    <name type="common">Common eastern firefly</name>
    <name type="synonym">Lampyris pyralis</name>
    <dbReference type="NCBI Taxonomy" id="7054"/>
    <lineage>
        <taxon>Eukaryota</taxon>
        <taxon>Metazoa</taxon>
        <taxon>Ecdysozoa</taxon>
        <taxon>Arthropoda</taxon>
        <taxon>Hexapoda</taxon>
        <taxon>Insecta</taxon>
        <taxon>Pterygota</taxon>
        <taxon>Neoptera</taxon>
        <taxon>Endopterygota</taxon>
        <taxon>Coleoptera</taxon>
        <taxon>Polyphaga</taxon>
        <taxon>Elateriformia</taxon>
        <taxon>Elateroidea</taxon>
        <taxon>Lampyridae</taxon>
        <taxon>Lampyrinae</taxon>
        <taxon>Photinus</taxon>
    </lineage>
</organism>
<dbReference type="OrthoDB" id="6780693at2759"/>
<keyword evidence="1" id="KW-0732">Signal</keyword>
<evidence type="ECO:0000313" key="3">
    <source>
        <dbReference type="Proteomes" id="UP000327044"/>
    </source>
</evidence>
<comment type="caution">
    <text evidence="2">The sequence shown here is derived from an EMBL/GenBank/DDBJ whole genome shotgun (WGS) entry which is preliminary data.</text>
</comment>
<keyword evidence="3" id="KW-1185">Reference proteome</keyword>
<sequence length="228" mass="24885">MKQPSFITVLKLTVLHCIITVNVVNSYADYRQAPQRDDNEICKSTTLPLGLTCKSCSEIGRCVCESPGTNCKIHPIGTCSTGTFCDKGKCVTGTVCIPTEVPPFGCSSTGIFPDPYDCESYHFCLPPKTVGEPLEHRAAKCNKDGEQSYGYNPITTFCSTKLVNNKCSAMPIPFCKKELDKGIVGNNPGLHYMCLKAVIDGKLTETLYPYQFACQFGTKFNVAAGECR</sequence>
<dbReference type="InParanoid" id="A0A5N4A7E6"/>
<dbReference type="AlphaFoldDB" id="A0A5N4A7E6"/>
<dbReference type="Proteomes" id="UP000327044">
    <property type="component" value="Unassembled WGS sequence"/>
</dbReference>
<accession>A0A5N4A7E6</accession>
<protein>
    <recommendedName>
        <fullName evidence="4">Chitin-binding type-2 domain-containing protein</fullName>
    </recommendedName>
</protein>
<name>A0A5N4A7E6_PHOPY</name>
<evidence type="ECO:0000313" key="2">
    <source>
        <dbReference type="EMBL" id="KAB0793254.1"/>
    </source>
</evidence>
<feature type="signal peptide" evidence="1">
    <location>
        <begin position="1"/>
        <end position="26"/>
    </location>
</feature>
<proteinExistence type="predicted"/>
<evidence type="ECO:0008006" key="4">
    <source>
        <dbReference type="Google" id="ProtNLM"/>
    </source>
</evidence>
<feature type="chain" id="PRO_5024364484" description="Chitin-binding type-2 domain-containing protein" evidence="1">
    <location>
        <begin position="27"/>
        <end position="228"/>
    </location>
</feature>
<reference evidence="2 3" key="1">
    <citation type="journal article" date="2018" name="Elife">
        <title>Firefly genomes illuminate parallel origins of bioluminescence in beetles.</title>
        <authorList>
            <person name="Fallon T.R."/>
            <person name="Lower S.E."/>
            <person name="Chang C.H."/>
            <person name="Bessho-Uehara M."/>
            <person name="Martin G.J."/>
            <person name="Bewick A.J."/>
            <person name="Behringer M."/>
            <person name="Debat H.J."/>
            <person name="Wong I."/>
            <person name="Day J.C."/>
            <person name="Suvorov A."/>
            <person name="Silva C.J."/>
            <person name="Stanger-Hall K.F."/>
            <person name="Hall D.W."/>
            <person name="Schmitz R.J."/>
            <person name="Nelson D.R."/>
            <person name="Lewis S.M."/>
            <person name="Shigenobu S."/>
            <person name="Bybee S.M."/>
            <person name="Larracuente A.M."/>
            <person name="Oba Y."/>
            <person name="Weng J.K."/>
        </authorList>
    </citation>
    <scope>NUCLEOTIDE SEQUENCE [LARGE SCALE GENOMIC DNA]</scope>
    <source>
        <strain evidence="2">1611_PpyrPB1</strain>
        <tissue evidence="2">Whole body</tissue>
    </source>
</reference>